<feature type="region of interest" description="Disordered" evidence="1">
    <location>
        <begin position="326"/>
        <end position="371"/>
    </location>
</feature>
<evidence type="ECO:0000313" key="5">
    <source>
        <dbReference type="Proteomes" id="UP001597110"/>
    </source>
</evidence>
<dbReference type="Gene3D" id="3.40.50.300">
    <property type="entry name" value="P-loop containing nucleotide triphosphate hydrolases"/>
    <property type="match status" value="1"/>
</dbReference>
<feature type="domain" description="Zona occludens toxin N-terminal" evidence="3">
    <location>
        <begin position="53"/>
        <end position="179"/>
    </location>
</feature>
<keyword evidence="5" id="KW-1185">Reference proteome</keyword>
<reference evidence="5" key="1">
    <citation type="journal article" date="2019" name="Int. J. Syst. Evol. Microbiol.">
        <title>The Global Catalogue of Microorganisms (GCM) 10K type strain sequencing project: providing services to taxonomists for standard genome sequencing and annotation.</title>
        <authorList>
            <consortium name="The Broad Institute Genomics Platform"/>
            <consortium name="The Broad Institute Genome Sequencing Center for Infectious Disease"/>
            <person name="Wu L."/>
            <person name="Ma J."/>
        </authorList>
    </citation>
    <scope>NUCLEOTIDE SEQUENCE [LARGE SCALE GENOMIC DNA]</scope>
    <source>
        <strain evidence="5">CCUG 55585</strain>
    </source>
</reference>
<feature type="compositionally biased region" description="Basic and acidic residues" evidence="1">
    <location>
        <begin position="339"/>
        <end position="355"/>
    </location>
</feature>
<keyword evidence="2" id="KW-0472">Membrane</keyword>
<evidence type="ECO:0000313" key="4">
    <source>
        <dbReference type="EMBL" id="MFD0727047.1"/>
    </source>
</evidence>
<dbReference type="InterPro" id="IPR008900">
    <property type="entry name" value="Zot_N"/>
</dbReference>
<evidence type="ECO:0000256" key="1">
    <source>
        <dbReference type="SAM" id="MobiDB-lite"/>
    </source>
</evidence>
<dbReference type="Pfam" id="PF05707">
    <property type="entry name" value="Zot"/>
    <property type="match status" value="1"/>
</dbReference>
<gene>
    <name evidence="4" type="ORF">ACFQ0E_15740</name>
</gene>
<accession>A0ABW2YH25</accession>
<dbReference type="SUPFAM" id="SSF52540">
    <property type="entry name" value="P-loop containing nucleoside triphosphate hydrolases"/>
    <property type="match status" value="1"/>
</dbReference>
<dbReference type="RefSeq" id="WP_386825440.1">
    <property type="nucleotide sequence ID" value="NZ_JBHTIF010000004.1"/>
</dbReference>
<evidence type="ECO:0000259" key="3">
    <source>
        <dbReference type="Pfam" id="PF05707"/>
    </source>
</evidence>
<organism evidence="4 5">
    <name type="scientific">Lysobacter brunescens</name>
    <dbReference type="NCBI Taxonomy" id="262323"/>
    <lineage>
        <taxon>Bacteria</taxon>
        <taxon>Pseudomonadati</taxon>
        <taxon>Pseudomonadota</taxon>
        <taxon>Gammaproteobacteria</taxon>
        <taxon>Lysobacterales</taxon>
        <taxon>Lysobacteraceae</taxon>
        <taxon>Lysobacter</taxon>
    </lineage>
</organism>
<dbReference type="InterPro" id="IPR027417">
    <property type="entry name" value="P-loop_NTPase"/>
</dbReference>
<name>A0ABW2YH25_9GAMM</name>
<protein>
    <submittedName>
        <fullName evidence="4">Zonular occludens toxin domain-containing protein</fullName>
    </submittedName>
</protein>
<sequence>MIGDTAPLSILTGLPGSGKSLRMVQRIADLVEAGEHVFVCNINGISVPGVTPWDDPSKWTELPAGAILFIDEAQQFFPARRSGEPAAHIRELSKVRHYGIRIVFATQQPDFLDTYIRGLIGFHEHLYRSAGKDETFIFRNHQIMENVRLPFKRIKSMYDYEKWALPSKYFAFYTSAELHKIRYRMPSILKRALIIGPISLCLFGGALAFVATYNPLGDELAAEGADAGSVPRGASADSSSLPGNDRGKQMSTEEYLLQFVPRVPSQPWSAPFYDDIARASAPPRVFCMISGGHYDGTCSCLTEQGTRYALGIDQCRAVALNGQYEPYLEPSNEPPQSTAKREEVGTASRRDEKQPLRPASGRATPFGEMHKYGALELAPGTKY</sequence>
<feature type="transmembrane region" description="Helical" evidence="2">
    <location>
        <begin position="192"/>
        <end position="213"/>
    </location>
</feature>
<keyword evidence="2" id="KW-0812">Transmembrane</keyword>
<comment type="caution">
    <text evidence="4">The sequence shown here is derived from an EMBL/GenBank/DDBJ whole genome shotgun (WGS) entry which is preliminary data.</text>
</comment>
<dbReference type="Proteomes" id="UP001597110">
    <property type="component" value="Unassembled WGS sequence"/>
</dbReference>
<evidence type="ECO:0000256" key="2">
    <source>
        <dbReference type="SAM" id="Phobius"/>
    </source>
</evidence>
<feature type="region of interest" description="Disordered" evidence="1">
    <location>
        <begin position="226"/>
        <end position="248"/>
    </location>
</feature>
<proteinExistence type="predicted"/>
<keyword evidence="2" id="KW-1133">Transmembrane helix</keyword>
<dbReference type="EMBL" id="JBHTIF010000004">
    <property type="protein sequence ID" value="MFD0727047.1"/>
    <property type="molecule type" value="Genomic_DNA"/>
</dbReference>